<proteinExistence type="predicted"/>
<sequence length="84" mass="10050">MHTRKDDDDDVCLDEGSCVTFLVRNGRKVRTKSLDFYEVSFFSFFLFLFWWSSLHLHLSFASFYIGTVLIILFIYLLLLFFFVV</sequence>
<accession>A0A3N4JW98</accession>
<name>A0A3N4JW98_9PEZI</name>
<dbReference type="EMBL" id="ML120367">
    <property type="protein sequence ID" value="RPB02613.1"/>
    <property type="molecule type" value="Genomic_DNA"/>
</dbReference>
<keyword evidence="1" id="KW-0812">Transmembrane</keyword>
<protein>
    <recommendedName>
        <fullName evidence="4">Transmembrane protein</fullName>
    </recommendedName>
</protein>
<keyword evidence="1" id="KW-0472">Membrane</keyword>
<reference evidence="2 3" key="1">
    <citation type="journal article" date="2018" name="Nat. Ecol. Evol.">
        <title>Pezizomycetes genomes reveal the molecular basis of ectomycorrhizal truffle lifestyle.</title>
        <authorList>
            <person name="Murat C."/>
            <person name="Payen T."/>
            <person name="Noel B."/>
            <person name="Kuo A."/>
            <person name="Morin E."/>
            <person name="Chen J."/>
            <person name="Kohler A."/>
            <person name="Krizsan K."/>
            <person name="Balestrini R."/>
            <person name="Da Silva C."/>
            <person name="Montanini B."/>
            <person name="Hainaut M."/>
            <person name="Levati E."/>
            <person name="Barry K.W."/>
            <person name="Belfiori B."/>
            <person name="Cichocki N."/>
            <person name="Clum A."/>
            <person name="Dockter R.B."/>
            <person name="Fauchery L."/>
            <person name="Guy J."/>
            <person name="Iotti M."/>
            <person name="Le Tacon F."/>
            <person name="Lindquist E.A."/>
            <person name="Lipzen A."/>
            <person name="Malagnac F."/>
            <person name="Mello A."/>
            <person name="Molinier V."/>
            <person name="Miyauchi S."/>
            <person name="Poulain J."/>
            <person name="Riccioni C."/>
            <person name="Rubini A."/>
            <person name="Sitrit Y."/>
            <person name="Splivallo R."/>
            <person name="Traeger S."/>
            <person name="Wang M."/>
            <person name="Zifcakova L."/>
            <person name="Wipf D."/>
            <person name="Zambonelli A."/>
            <person name="Paolocci F."/>
            <person name="Nowrousian M."/>
            <person name="Ottonello S."/>
            <person name="Baldrian P."/>
            <person name="Spatafora J.W."/>
            <person name="Henrissat B."/>
            <person name="Nagy L.G."/>
            <person name="Aury J.M."/>
            <person name="Wincker P."/>
            <person name="Grigoriev I.V."/>
            <person name="Bonfante P."/>
            <person name="Martin F.M."/>
        </authorList>
    </citation>
    <scope>NUCLEOTIDE SEQUENCE [LARGE SCALE GENOMIC DNA]</scope>
    <source>
        <strain evidence="2 3">120613-1</strain>
    </source>
</reference>
<evidence type="ECO:0008006" key="4">
    <source>
        <dbReference type="Google" id="ProtNLM"/>
    </source>
</evidence>
<feature type="transmembrane region" description="Helical" evidence="1">
    <location>
        <begin position="63"/>
        <end position="83"/>
    </location>
</feature>
<evidence type="ECO:0000313" key="2">
    <source>
        <dbReference type="EMBL" id="RPB02613.1"/>
    </source>
</evidence>
<keyword evidence="1" id="KW-1133">Transmembrane helix</keyword>
<feature type="transmembrane region" description="Helical" evidence="1">
    <location>
        <begin position="34"/>
        <end position="51"/>
    </location>
</feature>
<evidence type="ECO:0000313" key="3">
    <source>
        <dbReference type="Proteomes" id="UP000276215"/>
    </source>
</evidence>
<gene>
    <name evidence="2" type="ORF">L873DRAFT_420767</name>
</gene>
<dbReference type="AlphaFoldDB" id="A0A3N4JW98"/>
<dbReference type="Proteomes" id="UP000276215">
    <property type="component" value="Unassembled WGS sequence"/>
</dbReference>
<keyword evidence="3" id="KW-1185">Reference proteome</keyword>
<evidence type="ECO:0000256" key="1">
    <source>
        <dbReference type="SAM" id="Phobius"/>
    </source>
</evidence>
<organism evidence="2 3">
    <name type="scientific">Choiromyces venosus 120613-1</name>
    <dbReference type="NCBI Taxonomy" id="1336337"/>
    <lineage>
        <taxon>Eukaryota</taxon>
        <taxon>Fungi</taxon>
        <taxon>Dikarya</taxon>
        <taxon>Ascomycota</taxon>
        <taxon>Pezizomycotina</taxon>
        <taxon>Pezizomycetes</taxon>
        <taxon>Pezizales</taxon>
        <taxon>Tuberaceae</taxon>
        <taxon>Choiromyces</taxon>
    </lineage>
</organism>